<dbReference type="InterPro" id="IPR006845">
    <property type="entry name" value="Pex_N"/>
</dbReference>
<dbReference type="EMBL" id="VSWC01000184">
    <property type="protein sequence ID" value="KAA1067954.1"/>
    <property type="molecule type" value="Genomic_DNA"/>
</dbReference>
<proteinExistence type="inferred from homology"/>
<evidence type="ECO:0000259" key="17">
    <source>
        <dbReference type="Pfam" id="PF04757"/>
    </source>
</evidence>
<evidence type="ECO:0000256" key="13">
    <source>
        <dbReference type="ARBA" id="ARBA00023136"/>
    </source>
</evidence>
<evidence type="ECO:0000256" key="16">
    <source>
        <dbReference type="SAM" id="Phobius"/>
    </source>
</evidence>
<comment type="subcellular location">
    <subcellularLocation>
        <location evidence="1">Peroxisome membrane</location>
        <topology evidence="1">Multi-pass membrane protein</topology>
    </subcellularLocation>
</comment>
<evidence type="ECO:0000256" key="12">
    <source>
        <dbReference type="ARBA" id="ARBA00022989"/>
    </source>
</evidence>
<dbReference type="GO" id="GO:0016740">
    <property type="term" value="F:transferase activity"/>
    <property type="evidence" value="ECO:0007669"/>
    <property type="project" value="UniProtKB-KW"/>
</dbReference>
<dbReference type="GO" id="GO:0016567">
    <property type="term" value="P:protein ubiquitination"/>
    <property type="evidence" value="ECO:0007669"/>
    <property type="project" value="UniProtKB-ARBA"/>
</dbReference>
<evidence type="ECO:0000256" key="4">
    <source>
        <dbReference type="ARBA" id="ARBA00022448"/>
    </source>
</evidence>
<evidence type="ECO:0000256" key="5">
    <source>
        <dbReference type="ARBA" id="ARBA00022679"/>
    </source>
</evidence>
<keyword evidence="4" id="KW-0813">Transport</keyword>
<protein>
    <submittedName>
        <fullName evidence="19">Peroxisome assembly protein (Peroxin-2)</fullName>
    </submittedName>
</protein>
<reference evidence="20 21" key="1">
    <citation type="submission" date="2019-05" db="EMBL/GenBank/DDBJ databases">
        <title>Emergence of the Ug99 lineage of the wheat stem rust pathogen through somatic hybridization.</title>
        <authorList>
            <person name="Li F."/>
            <person name="Upadhyaya N.M."/>
            <person name="Sperschneider J."/>
            <person name="Matny O."/>
            <person name="Nguyen-Phuc H."/>
            <person name="Mago R."/>
            <person name="Raley C."/>
            <person name="Miller M.E."/>
            <person name="Silverstein K.A.T."/>
            <person name="Henningsen E."/>
            <person name="Hirsch C.D."/>
            <person name="Visser B."/>
            <person name="Pretorius Z.A."/>
            <person name="Steffenson B.J."/>
            <person name="Schwessinger B."/>
            <person name="Dodds P.N."/>
            <person name="Figueroa M."/>
        </authorList>
    </citation>
    <scope>NUCLEOTIDE SEQUENCE [LARGE SCALE GENOMIC DNA]</scope>
    <source>
        <strain evidence="18">21-0</strain>
        <strain evidence="19 21">Ug99</strain>
    </source>
</reference>
<evidence type="ECO:0000256" key="3">
    <source>
        <dbReference type="ARBA" id="ARBA00008704"/>
    </source>
</evidence>
<dbReference type="PANTHER" id="PTHR23350:SF4">
    <property type="entry name" value="PEROXISOME BIOGENESIS FACTOR 2"/>
    <property type="match status" value="1"/>
</dbReference>
<evidence type="ECO:0000256" key="15">
    <source>
        <dbReference type="SAM" id="MobiDB-lite"/>
    </source>
</evidence>
<evidence type="ECO:0000313" key="20">
    <source>
        <dbReference type="Proteomes" id="UP000324748"/>
    </source>
</evidence>
<dbReference type="InterPro" id="IPR025654">
    <property type="entry name" value="PEX2/10"/>
</dbReference>
<evidence type="ECO:0000256" key="8">
    <source>
        <dbReference type="ARBA" id="ARBA00022771"/>
    </source>
</evidence>
<keyword evidence="12 16" id="KW-1133">Transmembrane helix</keyword>
<keyword evidence="9" id="KW-0833">Ubl conjugation pathway</keyword>
<dbReference type="Proteomes" id="UP000325313">
    <property type="component" value="Unassembled WGS sequence"/>
</dbReference>
<keyword evidence="10" id="KW-0862">Zinc</keyword>
<evidence type="ECO:0000256" key="10">
    <source>
        <dbReference type="ARBA" id="ARBA00022833"/>
    </source>
</evidence>
<gene>
    <name evidence="19" type="primary">PEX2_1</name>
    <name evidence="18" type="synonym">PEX2_2</name>
    <name evidence="18" type="ORF">PGT21_022794</name>
    <name evidence="19" type="ORF">PGTUg99_006466</name>
</gene>
<feature type="region of interest" description="Disordered" evidence="15">
    <location>
        <begin position="256"/>
        <end position="280"/>
    </location>
</feature>
<evidence type="ECO:0000256" key="2">
    <source>
        <dbReference type="ARBA" id="ARBA00004906"/>
    </source>
</evidence>
<dbReference type="PANTHER" id="PTHR23350">
    <property type="entry name" value="PEROXISOME ASSEMBLY PROTEIN 10"/>
    <property type="match status" value="1"/>
</dbReference>
<dbReference type="GO" id="GO:0008270">
    <property type="term" value="F:zinc ion binding"/>
    <property type="evidence" value="ECO:0007669"/>
    <property type="project" value="UniProtKB-KW"/>
</dbReference>
<comment type="pathway">
    <text evidence="2">Protein modification; protein ubiquitination.</text>
</comment>
<evidence type="ECO:0000313" key="18">
    <source>
        <dbReference type="EMBL" id="KAA1067954.1"/>
    </source>
</evidence>
<organism evidence="19 21">
    <name type="scientific">Puccinia graminis f. sp. tritici</name>
    <dbReference type="NCBI Taxonomy" id="56615"/>
    <lineage>
        <taxon>Eukaryota</taxon>
        <taxon>Fungi</taxon>
        <taxon>Dikarya</taxon>
        <taxon>Basidiomycota</taxon>
        <taxon>Pucciniomycotina</taxon>
        <taxon>Pucciniomycetes</taxon>
        <taxon>Pucciniales</taxon>
        <taxon>Pucciniaceae</taxon>
        <taxon>Puccinia</taxon>
    </lineage>
</organism>
<dbReference type="Pfam" id="PF04757">
    <property type="entry name" value="Pex2_Pex12"/>
    <property type="match status" value="1"/>
</dbReference>
<evidence type="ECO:0000313" key="19">
    <source>
        <dbReference type="EMBL" id="KAA1137321.1"/>
    </source>
</evidence>
<comment type="similarity">
    <text evidence="3">Belongs to the pex2/pex10/pex12 family.</text>
</comment>
<feature type="transmembrane region" description="Helical" evidence="16">
    <location>
        <begin position="155"/>
        <end position="176"/>
    </location>
</feature>
<evidence type="ECO:0000256" key="11">
    <source>
        <dbReference type="ARBA" id="ARBA00022927"/>
    </source>
</evidence>
<evidence type="ECO:0000256" key="9">
    <source>
        <dbReference type="ARBA" id="ARBA00022786"/>
    </source>
</evidence>
<evidence type="ECO:0000256" key="14">
    <source>
        <dbReference type="ARBA" id="ARBA00023140"/>
    </source>
</evidence>
<evidence type="ECO:0000313" key="21">
    <source>
        <dbReference type="Proteomes" id="UP000325313"/>
    </source>
</evidence>
<keyword evidence="11" id="KW-0653">Protein transport</keyword>
<keyword evidence="20" id="KW-1185">Reference proteome</keyword>
<comment type="caution">
    <text evidence="19">The sequence shown here is derived from an EMBL/GenBank/DDBJ whole genome shotgun (WGS) entry which is preliminary data.</text>
</comment>
<keyword evidence="14" id="KW-0576">Peroxisome</keyword>
<dbReference type="GO" id="GO:0005778">
    <property type="term" value="C:peroxisomal membrane"/>
    <property type="evidence" value="ECO:0007669"/>
    <property type="project" value="UniProtKB-SubCell"/>
</dbReference>
<dbReference type="EMBL" id="VDEP01000009">
    <property type="protein sequence ID" value="KAA1137321.1"/>
    <property type="molecule type" value="Genomic_DNA"/>
</dbReference>
<keyword evidence="13 16" id="KW-0472">Membrane</keyword>
<dbReference type="GO" id="GO:0016562">
    <property type="term" value="P:protein import into peroxisome matrix, receptor recycling"/>
    <property type="evidence" value="ECO:0007669"/>
    <property type="project" value="UniProtKB-ARBA"/>
</dbReference>
<keyword evidence="5" id="KW-0808">Transferase</keyword>
<evidence type="ECO:0000256" key="1">
    <source>
        <dbReference type="ARBA" id="ARBA00004585"/>
    </source>
</evidence>
<keyword evidence="8" id="KW-0863">Zinc-finger</keyword>
<dbReference type="Proteomes" id="UP000324748">
    <property type="component" value="Unassembled WGS sequence"/>
</dbReference>
<name>A0A5B0SH73_PUCGR</name>
<feature type="domain" description="Pex N-terminal" evidence="17">
    <location>
        <begin position="22"/>
        <end position="236"/>
    </location>
</feature>
<dbReference type="AlphaFoldDB" id="A0A5B0SH73"/>
<keyword evidence="6 16" id="KW-0812">Transmembrane</keyword>
<keyword evidence="7" id="KW-0479">Metal-binding</keyword>
<feature type="region of interest" description="Disordered" evidence="15">
    <location>
        <begin position="299"/>
        <end position="318"/>
    </location>
</feature>
<accession>A0A5B0SH73</accession>
<evidence type="ECO:0000256" key="7">
    <source>
        <dbReference type="ARBA" id="ARBA00022723"/>
    </source>
</evidence>
<dbReference type="OrthoDB" id="1701437at2759"/>
<evidence type="ECO:0000256" key="6">
    <source>
        <dbReference type="ARBA" id="ARBA00022692"/>
    </source>
</evidence>
<sequence>MTSRRRTIATRRVNQLDAGLLDDELSELLLAPLTTSLGPLLGRQQWTDELWMLGQLLILASSLLLLPNKHNHPPSTYGSRLENLQWLDHPQRISRRKMALYILLSVLPGYLQGRLRDEMISRGYNESPRASGYGLGQLLSGRHWRRTVWEGVERLGLIGRLLGLLNFLAFLVQGTFRSPLERLLRIRLVPISSQLRRTVEFEFLNRQLLWQALTDFILFILPLIDFRRLRLRLRALGHRLQALLSGRSTGLHSIMTGRSAEEGGEGEGEDRMRKKRLGGGVGRDRCPICVARRLPTNGAGSLLADPTQPPDRQGVDGRAHPPEDCALKIAYQVDCCQGLYCYSCLLHDILAWRETHLVSPWACWRCGDAPTRVSRSDGSSLAPRS</sequence>